<accession>A0A1B7M2P7</accession>
<keyword evidence="1" id="KW-0472">Membrane</keyword>
<reference evidence="2 3" key="1">
    <citation type="submission" date="2016-04" db="EMBL/GenBank/DDBJ databases">
        <title>First whole genome shotgun sequence of the bacterium Enteractinococcus sp. strain UASWS1574.</title>
        <authorList>
            <person name="Crovadore J."/>
            <person name="Chablais R."/>
            <person name="Lefort F."/>
        </authorList>
    </citation>
    <scope>NUCLEOTIDE SEQUENCE [LARGE SCALE GENOMIC DNA]</scope>
    <source>
        <strain evidence="2 3">UASWS1574</strain>
    </source>
</reference>
<evidence type="ECO:0000313" key="2">
    <source>
        <dbReference type="EMBL" id="OAV62835.1"/>
    </source>
</evidence>
<dbReference type="RefSeq" id="WP_043055569.1">
    <property type="nucleotide sequence ID" value="NZ_LXEY01000008.1"/>
</dbReference>
<dbReference type="AlphaFoldDB" id="A0A1B7M2P7"/>
<organism evidence="2 3">
    <name type="scientific">Enteractinococcus helveticum</name>
    <dbReference type="NCBI Taxonomy" id="1837282"/>
    <lineage>
        <taxon>Bacteria</taxon>
        <taxon>Bacillati</taxon>
        <taxon>Actinomycetota</taxon>
        <taxon>Actinomycetes</taxon>
        <taxon>Micrococcales</taxon>
        <taxon>Micrococcaceae</taxon>
    </lineage>
</organism>
<proteinExistence type="predicted"/>
<gene>
    <name evidence="2" type="ORF">A6F49_04835</name>
</gene>
<sequence>MTTAGAWEHSTLMAEAQTPQGDGQGSNFTYFQDAFHQYIQPILEANPQLGTMMTIAAIVIICVKMFTIFSSYRKSGFSGWMLPLIVTSLITAMLIAPSTLLPIWLGIIDGIWGLILSIIEGTFALLMTGGL</sequence>
<feature type="transmembrane region" description="Helical" evidence="1">
    <location>
        <begin position="49"/>
        <end position="69"/>
    </location>
</feature>
<evidence type="ECO:0000256" key="1">
    <source>
        <dbReference type="SAM" id="Phobius"/>
    </source>
</evidence>
<dbReference type="EMBL" id="LXEY01000008">
    <property type="protein sequence ID" value="OAV62835.1"/>
    <property type="molecule type" value="Genomic_DNA"/>
</dbReference>
<keyword evidence="3" id="KW-1185">Reference proteome</keyword>
<comment type="caution">
    <text evidence="2">The sequence shown here is derived from an EMBL/GenBank/DDBJ whole genome shotgun (WGS) entry which is preliminary data.</text>
</comment>
<dbReference type="STRING" id="1837282.A6F49_04835"/>
<feature type="transmembrane region" description="Helical" evidence="1">
    <location>
        <begin position="81"/>
        <end position="105"/>
    </location>
</feature>
<keyword evidence="1" id="KW-1133">Transmembrane helix</keyword>
<evidence type="ECO:0000313" key="3">
    <source>
        <dbReference type="Proteomes" id="UP000078292"/>
    </source>
</evidence>
<keyword evidence="1" id="KW-0812">Transmembrane</keyword>
<name>A0A1B7M2P7_9MICC</name>
<feature type="transmembrane region" description="Helical" evidence="1">
    <location>
        <begin position="111"/>
        <end position="129"/>
    </location>
</feature>
<protein>
    <submittedName>
        <fullName evidence="2">Uncharacterized protein</fullName>
    </submittedName>
</protein>
<dbReference type="Proteomes" id="UP000078292">
    <property type="component" value="Unassembled WGS sequence"/>
</dbReference>